<evidence type="ECO:0000256" key="1">
    <source>
        <dbReference type="SAM" id="MobiDB-lite"/>
    </source>
</evidence>
<dbReference type="RefSeq" id="WP_230273609.1">
    <property type="nucleotide sequence ID" value="NZ_JAJKFW010000022.1"/>
</dbReference>
<protein>
    <submittedName>
        <fullName evidence="2">Serine protease</fullName>
    </submittedName>
</protein>
<gene>
    <name evidence="2" type="ORF">LOC71_10510</name>
</gene>
<evidence type="ECO:0000313" key="2">
    <source>
        <dbReference type="EMBL" id="MCC9642709.1"/>
    </source>
</evidence>
<dbReference type="Proteomes" id="UP001430306">
    <property type="component" value="Unassembled WGS sequence"/>
</dbReference>
<keyword evidence="2" id="KW-0378">Hydrolase</keyword>
<accession>A0ABS8NGM9</accession>
<dbReference type="PANTHER" id="PTHR43019">
    <property type="entry name" value="SERINE ENDOPROTEASE DEGS"/>
    <property type="match status" value="1"/>
</dbReference>
<dbReference type="GO" id="GO:0008233">
    <property type="term" value="F:peptidase activity"/>
    <property type="evidence" value="ECO:0007669"/>
    <property type="project" value="UniProtKB-KW"/>
</dbReference>
<feature type="region of interest" description="Disordered" evidence="1">
    <location>
        <begin position="66"/>
        <end position="166"/>
    </location>
</feature>
<feature type="compositionally biased region" description="Basic and acidic residues" evidence="1">
    <location>
        <begin position="106"/>
        <end position="115"/>
    </location>
</feature>
<keyword evidence="3" id="KW-1185">Reference proteome</keyword>
<dbReference type="InterPro" id="IPR009003">
    <property type="entry name" value="Peptidase_S1_PA"/>
</dbReference>
<keyword evidence="2" id="KW-0645">Protease</keyword>
<comment type="caution">
    <text evidence="2">The sequence shown here is derived from an EMBL/GenBank/DDBJ whole genome shotgun (WGS) entry which is preliminary data.</text>
</comment>
<dbReference type="SUPFAM" id="SSF50494">
    <property type="entry name" value="Trypsin-like serine proteases"/>
    <property type="match status" value="1"/>
</dbReference>
<dbReference type="Gene3D" id="2.40.10.120">
    <property type="match status" value="1"/>
</dbReference>
<dbReference type="GO" id="GO:0006508">
    <property type="term" value="P:proteolysis"/>
    <property type="evidence" value="ECO:0007669"/>
    <property type="project" value="UniProtKB-KW"/>
</dbReference>
<organism evidence="2 3">
    <name type="scientific">Rhodopirellula halodulae</name>
    <dbReference type="NCBI Taxonomy" id="2894198"/>
    <lineage>
        <taxon>Bacteria</taxon>
        <taxon>Pseudomonadati</taxon>
        <taxon>Planctomycetota</taxon>
        <taxon>Planctomycetia</taxon>
        <taxon>Pirellulales</taxon>
        <taxon>Pirellulaceae</taxon>
        <taxon>Rhodopirellula</taxon>
    </lineage>
</organism>
<name>A0ABS8NGM9_9BACT</name>
<reference evidence="2" key="1">
    <citation type="submission" date="2021-11" db="EMBL/GenBank/DDBJ databases">
        <title>Genome sequence.</title>
        <authorList>
            <person name="Sun Q."/>
        </authorList>
    </citation>
    <scope>NUCLEOTIDE SEQUENCE</scope>
    <source>
        <strain evidence="2">JC740</strain>
    </source>
</reference>
<proteinExistence type="predicted"/>
<dbReference type="Pfam" id="PF13365">
    <property type="entry name" value="Trypsin_2"/>
    <property type="match status" value="1"/>
</dbReference>
<dbReference type="EMBL" id="JAJKFW010000022">
    <property type="protein sequence ID" value="MCC9642709.1"/>
    <property type="molecule type" value="Genomic_DNA"/>
</dbReference>
<dbReference type="PANTHER" id="PTHR43019:SF62">
    <property type="entry name" value="SERINE ENDOPROTEASE DEGS"/>
    <property type="match status" value="1"/>
</dbReference>
<sequence>MKKTLTLICGIAVAAEFGYLLLKDHPHWPEIVWTPGLWIPPSSPEAGSFERPMAEDSTTNFRAMEASGNEDSSVSPGGLTSDPTDQNAESAKVESVEETDSSWADKLFEPDRPSEEGSVDSAAKTSDRSPSTTNTDLLARSMVQVRRKSDEHAIGQTGRRQNDGWTGTGVIVKVDSEGFWVLTAQHVVERPVSLEIELLDDNGGGEGGSLAMESRSLQAVELVGKDQDRDLALLRVEWPLAMTRGIQAIDWAGGGHLSSGEEVQVCEFTGENRWEWDRATLVERKMAKREHGGVPIEYLVLSNPSKPGMSGGGAFTASGKLCGIISGNGAGQMHCIAVTEIDRFMATVSVEER</sequence>
<evidence type="ECO:0000313" key="3">
    <source>
        <dbReference type="Proteomes" id="UP001430306"/>
    </source>
</evidence>